<dbReference type="InterPro" id="IPR001584">
    <property type="entry name" value="Integrase_cat-core"/>
</dbReference>
<dbReference type="Proteomes" id="UP000257109">
    <property type="component" value="Unassembled WGS sequence"/>
</dbReference>
<dbReference type="OrthoDB" id="446925at2759"/>
<dbReference type="SUPFAM" id="SSF53098">
    <property type="entry name" value="Ribonuclease H-like"/>
    <property type="match status" value="1"/>
</dbReference>
<dbReference type="InterPro" id="IPR012337">
    <property type="entry name" value="RNaseH-like_sf"/>
</dbReference>
<dbReference type="GO" id="GO:0015074">
    <property type="term" value="P:DNA integration"/>
    <property type="evidence" value="ECO:0007669"/>
    <property type="project" value="InterPro"/>
</dbReference>
<feature type="non-terminal residue" evidence="2">
    <location>
        <position position="1"/>
    </location>
</feature>
<dbReference type="InterPro" id="IPR036397">
    <property type="entry name" value="RNaseH_sf"/>
</dbReference>
<dbReference type="GO" id="GO:0003676">
    <property type="term" value="F:nucleic acid binding"/>
    <property type="evidence" value="ECO:0007669"/>
    <property type="project" value="InterPro"/>
</dbReference>
<gene>
    <name evidence="2" type="primary">POL</name>
    <name evidence="2" type="ORF">CR513_49162</name>
</gene>
<dbReference type="PROSITE" id="PS50994">
    <property type="entry name" value="INTEGRASE"/>
    <property type="match status" value="1"/>
</dbReference>
<dbReference type="PANTHER" id="PTHR48475:SF1">
    <property type="entry name" value="RNASE H TYPE-1 DOMAIN-CONTAINING PROTEIN"/>
    <property type="match status" value="1"/>
</dbReference>
<sequence length="307" mass="35457">MYVDNIHVAPPDLHNLTSPWPFSIWGLNMIGPIEPEASNGHRFILVAIDYFTKWVEAASYTSMTKSAVVKFIKRDIIYRYGLLAHIITDNRTNLNNKMMTELYGQFKIKHHNSTPYRLKMNGAMKAANKNIKRIVQKMVVTYKDWHDMLPYALHEYQTLVCTSIGATPYLLVYGTEVVLPIEVEITSLGILAKAELDDIEWIHNQLDQLNLIEEKQLTAICHGQLYQRRIKGSFDRKVRPRIFKEGDLVLKKRLPNVKDQRGKWALNYEGPYTVKRAFTARALVLVDSEGKELKHPVNSDVVKLFYP</sequence>
<evidence type="ECO:0000259" key="1">
    <source>
        <dbReference type="PROSITE" id="PS50994"/>
    </source>
</evidence>
<proteinExistence type="predicted"/>
<comment type="caution">
    <text evidence="2">The sequence shown here is derived from an EMBL/GenBank/DDBJ whole genome shotgun (WGS) entry which is preliminary data.</text>
</comment>
<keyword evidence="3" id="KW-1185">Reference proteome</keyword>
<dbReference type="AlphaFoldDB" id="A0A371EZN2"/>
<name>A0A371EZN2_MUCPR</name>
<dbReference type="Pfam" id="PF00665">
    <property type="entry name" value="rve"/>
    <property type="match status" value="1"/>
</dbReference>
<dbReference type="EMBL" id="QJKJ01011313">
    <property type="protein sequence ID" value="RDX71481.1"/>
    <property type="molecule type" value="Genomic_DNA"/>
</dbReference>
<accession>A0A371EZN2</accession>
<feature type="domain" description="Integrase catalytic" evidence="1">
    <location>
        <begin position="17"/>
        <end position="176"/>
    </location>
</feature>
<organism evidence="2 3">
    <name type="scientific">Mucuna pruriens</name>
    <name type="common">Velvet bean</name>
    <name type="synonym">Dolichos pruriens</name>
    <dbReference type="NCBI Taxonomy" id="157652"/>
    <lineage>
        <taxon>Eukaryota</taxon>
        <taxon>Viridiplantae</taxon>
        <taxon>Streptophyta</taxon>
        <taxon>Embryophyta</taxon>
        <taxon>Tracheophyta</taxon>
        <taxon>Spermatophyta</taxon>
        <taxon>Magnoliopsida</taxon>
        <taxon>eudicotyledons</taxon>
        <taxon>Gunneridae</taxon>
        <taxon>Pentapetalae</taxon>
        <taxon>rosids</taxon>
        <taxon>fabids</taxon>
        <taxon>Fabales</taxon>
        <taxon>Fabaceae</taxon>
        <taxon>Papilionoideae</taxon>
        <taxon>50 kb inversion clade</taxon>
        <taxon>NPAAA clade</taxon>
        <taxon>indigoferoid/millettioid clade</taxon>
        <taxon>Phaseoleae</taxon>
        <taxon>Mucuna</taxon>
    </lineage>
</organism>
<evidence type="ECO:0000313" key="2">
    <source>
        <dbReference type="EMBL" id="RDX71481.1"/>
    </source>
</evidence>
<protein>
    <submittedName>
        <fullName evidence="2">Retrovirus-related Pol polyprotein</fullName>
    </submittedName>
</protein>
<reference evidence="2" key="1">
    <citation type="submission" date="2018-05" db="EMBL/GenBank/DDBJ databases">
        <title>Draft genome of Mucuna pruriens seed.</title>
        <authorList>
            <person name="Nnadi N.E."/>
            <person name="Vos R."/>
            <person name="Hasami M.H."/>
            <person name="Devisetty U.K."/>
            <person name="Aguiy J.C."/>
        </authorList>
    </citation>
    <scope>NUCLEOTIDE SEQUENCE [LARGE SCALE GENOMIC DNA]</scope>
    <source>
        <strain evidence="2">JCA_2017</strain>
    </source>
</reference>
<dbReference type="PANTHER" id="PTHR48475">
    <property type="entry name" value="RIBONUCLEASE H"/>
    <property type="match status" value="1"/>
</dbReference>
<evidence type="ECO:0000313" key="3">
    <source>
        <dbReference type="Proteomes" id="UP000257109"/>
    </source>
</evidence>
<dbReference type="Gene3D" id="3.30.420.10">
    <property type="entry name" value="Ribonuclease H-like superfamily/Ribonuclease H"/>
    <property type="match status" value="1"/>
</dbReference>